<evidence type="ECO:0000256" key="7">
    <source>
        <dbReference type="PIRSR" id="PIRSR005536-1"/>
    </source>
</evidence>
<dbReference type="InterPro" id="IPR013785">
    <property type="entry name" value="Aldolase_TIM"/>
</dbReference>
<dbReference type="RefSeq" id="WP_007745172.1">
    <property type="nucleotide sequence ID" value="NZ_CM001398.1"/>
</dbReference>
<feature type="domain" description="Glycosyl hydrolase family 36 N-terminal" evidence="9">
    <location>
        <begin position="29"/>
        <end position="284"/>
    </location>
</feature>
<dbReference type="PROSITE" id="PS00512">
    <property type="entry name" value="ALPHA_GALACTOSIDASE"/>
    <property type="match status" value="1"/>
</dbReference>
<evidence type="ECO:0000259" key="8">
    <source>
        <dbReference type="Pfam" id="PF16874"/>
    </source>
</evidence>
<sequence>MITFDESTQVFHLHNQQISYLMSVEEGNLLAHLYFGKAVSHYAGERAYPRRDRGFSGNLPDSSERDYSKDTLLQEWSGNNTGDYRVPAVIIRDENGARQTDFRYQSYRIVAGKPDLENLPHSYVVDDSEAQTLIITLTDTALNCDLALSYTIFDNWAVIARDAKLINRGSHVLHIEKIASMQIDFPKQDFQVISLPGAHARERQVERQEVGHGVTQFESRRGTSSHHMNPFIALVHPDTTEFAGEAFGVQLVYSGNHQETLERDYIDQTRVLAGINEYDFDWKLSPKDVFQTPEALLVYSDQGLNGMSNTYHHLLRERVARGKYQYAKRPIVINNWEATFFDFDSSKIQEILNNAAPLGIEMFVLDDGWFGHRDDDNSSLGDWFEHAHKLQGGLKEVSRQIHDKNMRFGLWFEPEMISTDSDLYRAHPDYALQVPGRGKTLSRNQLVLDFSRKEVVDNIFHQMVKILDNVKVDYIKWDMNRHLTEVYSAALPADQQGEVSHRYTLGVYDLAERLIERYPDILFEGCSGGGGRFDAGMLYYFPQSWASDNTDAVARLKIQTGTSLAYPMSSMTAHVSVSPNQQTGRATSFEMRGDVAMSGVFGYELDLAKLTDAEKEIVKKQVAFYKEHRQLIQYGDFIRIKSAFKGNDFAWEFVSKDKSEALLFRFKLMSLAQPEFTLTKMAGLDPKIVYEDEKGHSYGGDELMSIGFYDVPLEAADWTSKVDYFAAKERA</sequence>
<dbReference type="InterPro" id="IPR050985">
    <property type="entry name" value="Alpha-glycosidase_related"/>
</dbReference>
<gene>
    <name evidence="10" type="ORF">OKIT_0595</name>
</gene>
<dbReference type="EC" id="3.2.1.22" evidence="3 6"/>
<evidence type="ECO:0000256" key="6">
    <source>
        <dbReference type="PIRNR" id="PIRNR005536"/>
    </source>
</evidence>
<comment type="caution">
    <text evidence="10">The sequence shown here is derived from an EMBL/GenBank/DDBJ whole genome shotgun (WGS) entry which is preliminary data.</text>
</comment>
<dbReference type="HOGENOM" id="CLU_009640_2_1_9"/>
<dbReference type="PIRSF" id="PIRSF005536">
    <property type="entry name" value="Agal"/>
    <property type="match status" value="1"/>
</dbReference>
<comment type="similarity">
    <text evidence="2">Belongs to the glycosyl hydrolase 36 family.</text>
</comment>
<evidence type="ECO:0000256" key="4">
    <source>
        <dbReference type="ARBA" id="ARBA00022801"/>
    </source>
</evidence>
<proteinExistence type="inferred from homology"/>
<dbReference type="AlphaFoldDB" id="G9WJA2"/>
<dbReference type="PATRIC" id="fig|1045004.4.peg.595"/>
<feature type="active site" description="Proton donor" evidence="7">
    <location>
        <position position="548"/>
    </location>
</feature>
<dbReference type="InterPro" id="IPR031704">
    <property type="entry name" value="Glyco_hydro_36_N"/>
</dbReference>
<dbReference type="EMBL" id="AFVZ01000001">
    <property type="protein sequence ID" value="EHN58708.1"/>
    <property type="molecule type" value="Genomic_DNA"/>
</dbReference>
<dbReference type="InterPro" id="IPR000111">
    <property type="entry name" value="Glyco_hydro_27/36_CS"/>
</dbReference>
<evidence type="ECO:0000256" key="1">
    <source>
        <dbReference type="ARBA" id="ARBA00001255"/>
    </source>
</evidence>
<dbReference type="Gene3D" id="3.20.20.70">
    <property type="entry name" value="Aldolase class I"/>
    <property type="match status" value="1"/>
</dbReference>
<dbReference type="GO" id="GO:0016052">
    <property type="term" value="P:carbohydrate catabolic process"/>
    <property type="evidence" value="ECO:0007669"/>
    <property type="project" value="InterPro"/>
</dbReference>
<dbReference type="Gene3D" id="2.70.98.60">
    <property type="entry name" value="alpha-galactosidase from lactobacil brevis"/>
    <property type="match status" value="1"/>
</dbReference>
<dbReference type="Pfam" id="PF16874">
    <property type="entry name" value="Glyco_hydro_36C"/>
    <property type="match status" value="1"/>
</dbReference>
<dbReference type="InterPro" id="IPR017853">
    <property type="entry name" value="GH"/>
</dbReference>
<dbReference type="PANTHER" id="PTHR43053">
    <property type="entry name" value="GLYCOSIDASE FAMILY 31"/>
    <property type="match status" value="1"/>
</dbReference>
<evidence type="ECO:0000256" key="2">
    <source>
        <dbReference type="ARBA" id="ARBA00006202"/>
    </source>
</evidence>
<dbReference type="InterPro" id="IPR038417">
    <property type="entry name" value="Alpga-gal_N_sf"/>
</dbReference>
<feature type="domain" description="Glycosyl hydrolase family 36 C-terminal" evidence="8">
    <location>
        <begin position="650"/>
        <end position="724"/>
    </location>
</feature>
<dbReference type="PANTHER" id="PTHR43053:SF3">
    <property type="entry name" value="ALPHA-GALACTOSIDASE C-RELATED"/>
    <property type="match status" value="1"/>
</dbReference>
<dbReference type="Gene3D" id="2.60.40.1180">
    <property type="entry name" value="Golgi alpha-mannosidase II"/>
    <property type="match status" value="1"/>
</dbReference>
<dbReference type="InterPro" id="IPR013780">
    <property type="entry name" value="Glyco_hydro_b"/>
</dbReference>
<comment type="catalytic activity">
    <reaction evidence="1 6">
        <text>Hydrolysis of terminal, non-reducing alpha-D-galactose residues in alpha-D-galactosides, including galactose oligosaccharides, galactomannans and galactolipids.</text>
        <dbReference type="EC" id="3.2.1.22"/>
    </reaction>
</comment>
<evidence type="ECO:0000256" key="3">
    <source>
        <dbReference type="ARBA" id="ARBA00012755"/>
    </source>
</evidence>
<dbReference type="CDD" id="cd14791">
    <property type="entry name" value="GH36"/>
    <property type="match status" value="1"/>
</dbReference>
<dbReference type="Pfam" id="PF02065">
    <property type="entry name" value="Melibiase"/>
    <property type="match status" value="1"/>
</dbReference>
<feature type="active site" description="Nucleophile" evidence="7">
    <location>
        <position position="478"/>
    </location>
</feature>
<evidence type="ECO:0000313" key="10">
    <source>
        <dbReference type="EMBL" id="EHN58708.1"/>
    </source>
</evidence>
<protein>
    <recommendedName>
        <fullName evidence="3 6">Alpha-galactosidase</fullName>
        <ecNumber evidence="3 6">3.2.1.22</ecNumber>
    </recommendedName>
</protein>
<evidence type="ECO:0000313" key="11">
    <source>
        <dbReference type="Proteomes" id="UP000004959"/>
    </source>
</evidence>
<dbReference type="eggNOG" id="COG3345">
    <property type="taxonomic scope" value="Bacteria"/>
</dbReference>
<dbReference type="Pfam" id="PF16875">
    <property type="entry name" value="Glyco_hydro_36N"/>
    <property type="match status" value="1"/>
</dbReference>
<keyword evidence="5 6" id="KW-0326">Glycosidase</keyword>
<dbReference type="InterPro" id="IPR031705">
    <property type="entry name" value="Glyco_hydro_36_C"/>
</dbReference>
<dbReference type="FunFam" id="3.20.20.70:FF:000118">
    <property type="entry name" value="Alpha-galactosidase"/>
    <property type="match status" value="1"/>
</dbReference>
<keyword evidence="11" id="KW-1185">Reference proteome</keyword>
<dbReference type="SUPFAM" id="SSF51445">
    <property type="entry name" value="(Trans)glycosidases"/>
    <property type="match status" value="1"/>
</dbReference>
<dbReference type="Proteomes" id="UP000004959">
    <property type="component" value="Chromosome"/>
</dbReference>
<organism evidence="10 11">
    <name type="scientific">Oenococcus kitaharae DSM 17330</name>
    <dbReference type="NCBI Taxonomy" id="1045004"/>
    <lineage>
        <taxon>Bacteria</taxon>
        <taxon>Bacillati</taxon>
        <taxon>Bacillota</taxon>
        <taxon>Bacilli</taxon>
        <taxon>Lactobacillales</taxon>
        <taxon>Lactobacillaceae</taxon>
        <taxon>Oenococcus</taxon>
    </lineage>
</organism>
<reference evidence="10 11" key="1">
    <citation type="journal article" date="2012" name="PLoS ONE">
        <title>Functional divergence in the genus oenococcus as predicted by genome sequencing of the newly-described species, Oenococcus kitaharae.</title>
        <authorList>
            <person name="Borneman A.R."/>
            <person name="McCarthy J.M."/>
            <person name="Chambers P.J."/>
            <person name="Bartowsky E.J."/>
        </authorList>
    </citation>
    <scope>NUCLEOTIDE SEQUENCE [LARGE SCALE GENOMIC DNA]</scope>
    <source>
        <strain evidence="11">DSM17330</strain>
    </source>
</reference>
<dbReference type="PRINTS" id="PR00743">
    <property type="entry name" value="GLHYDRLASE36"/>
</dbReference>
<evidence type="ECO:0000259" key="9">
    <source>
        <dbReference type="Pfam" id="PF16875"/>
    </source>
</evidence>
<dbReference type="GO" id="GO:0004557">
    <property type="term" value="F:alpha-galactosidase activity"/>
    <property type="evidence" value="ECO:0007669"/>
    <property type="project" value="UniProtKB-UniRule"/>
</dbReference>
<name>G9WJA2_9LACO</name>
<dbReference type="STRING" id="336988.NT96_05740"/>
<evidence type="ECO:0000256" key="5">
    <source>
        <dbReference type="ARBA" id="ARBA00023295"/>
    </source>
</evidence>
<dbReference type="InterPro" id="IPR002252">
    <property type="entry name" value="Glyco_hydro_36"/>
</dbReference>
<dbReference type="OrthoDB" id="9758822at2"/>
<accession>G9WJA2</accession>
<keyword evidence="4 6" id="KW-0378">Hydrolase</keyword>